<dbReference type="EMBL" id="JMIH01000028">
    <property type="protein sequence ID" value="KEO72182.1"/>
    <property type="molecule type" value="Genomic_DNA"/>
</dbReference>
<dbReference type="AlphaFoldDB" id="A0A074LEI1"/>
<dbReference type="GO" id="GO:0016788">
    <property type="term" value="F:hydrolase activity, acting on ester bonds"/>
    <property type="evidence" value="ECO:0007669"/>
    <property type="project" value="InterPro"/>
</dbReference>
<name>A0A074LEI1_9BACT</name>
<dbReference type="CDD" id="cd11010">
    <property type="entry name" value="S1-P1_nuclease"/>
    <property type="match status" value="1"/>
</dbReference>
<dbReference type="STRING" id="1048983.EL17_19955"/>
<keyword evidence="3" id="KW-0255">Endonuclease</keyword>
<dbReference type="Proteomes" id="UP000027821">
    <property type="component" value="Unassembled WGS sequence"/>
</dbReference>
<dbReference type="GO" id="GO:0006308">
    <property type="term" value="P:DNA catabolic process"/>
    <property type="evidence" value="ECO:0007669"/>
    <property type="project" value="InterPro"/>
</dbReference>
<dbReference type="RefSeq" id="WP_035078551.1">
    <property type="nucleotide sequence ID" value="NZ_JMIH01000028.1"/>
</dbReference>
<keyword evidence="6" id="KW-0325">Glycoprotein</keyword>
<evidence type="ECO:0000256" key="3">
    <source>
        <dbReference type="ARBA" id="ARBA00022759"/>
    </source>
</evidence>
<evidence type="ECO:0000256" key="2">
    <source>
        <dbReference type="ARBA" id="ARBA00022723"/>
    </source>
</evidence>
<dbReference type="GO" id="GO:0046872">
    <property type="term" value="F:metal ion binding"/>
    <property type="evidence" value="ECO:0007669"/>
    <property type="project" value="UniProtKB-KW"/>
</dbReference>
<accession>A0A074LEI1</accession>
<reference evidence="7 8" key="1">
    <citation type="submission" date="2014-04" db="EMBL/GenBank/DDBJ databases">
        <title>Characterization and application of a salt tolerant electro-active bacterium.</title>
        <authorList>
            <person name="Yang L."/>
            <person name="Wei S."/>
            <person name="Tay Q.X.M."/>
        </authorList>
    </citation>
    <scope>NUCLEOTIDE SEQUENCE [LARGE SCALE GENOMIC DNA]</scope>
    <source>
        <strain evidence="7 8">LY1</strain>
    </source>
</reference>
<evidence type="ECO:0000256" key="1">
    <source>
        <dbReference type="ARBA" id="ARBA00022722"/>
    </source>
</evidence>
<dbReference type="InterPro" id="IPR003154">
    <property type="entry name" value="S1/P1nuclease"/>
</dbReference>
<proteinExistence type="predicted"/>
<keyword evidence="8" id="KW-1185">Reference proteome</keyword>
<dbReference type="PANTHER" id="PTHR33146:SF26">
    <property type="entry name" value="ENDONUCLEASE 4"/>
    <property type="match status" value="1"/>
</dbReference>
<dbReference type="InterPro" id="IPR008947">
    <property type="entry name" value="PLipase_C/P1_nuclease_dom_sf"/>
</dbReference>
<keyword evidence="5" id="KW-1015">Disulfide bond</keyword>
<dbReference type="GO" id="GO:0003676">
    <property type="term" value="F:nucleic acid binding"/>
    <property type="evidence" value="ECO:0007669"/>
    <property type="project" value="InterPro"/>
</dbReference>
<evidence type="ECO:0000256" key="6">
    <source>
        <dbReference type="ARBA" id="ARBA00023180"/>
    </source>
</evidence>
<evidence type="ECO:0000256" key="4">
    <source>
        <dbReference type="ARBA" id="ARBA00022801"/>
    </source>
</evidence>
<gene>
    <name evidence="7" type="ORF">EL17_19955</name>
</gene>
<dbReference type="GO" id="GO:0004519">
    <property type="term" value="F:endonuclease activity"/>
    <property type="evidence" value="ECO:0007669"/>
    <property type="project" value="UniProtKB-KW"/>
</dbReference>
<evidence type="ECO:0000256" key="5">
    <source>
        <dbReference type="ARBA" id="ARBA00023157"/>
    </source>
</evidence>
<keyword evidence="2" id="KW-0479">Metal-binding</keyword>
<evidence type="ECO:0000313" key="7">
    <source>
        <dbReference type="EMBL" id="KEO72182.1"/>
    </source>
</evidence>
<dbReference type="SUPFAM" id="SSF48537">
    <property type="entry name" value="Phospholipase C/P1 nuclease"/>
    <property type="match status" value="1"/>
</dbReference>
<dbReference type="eggNOG" id="ENOG502Z82C">
    <property type="taxonomic scope" value="Bacteria"/>
</dbReference>
<comment type="caution">
    <text evidence="7">The sequence shown here is derived from an EMBL/GenBank/DDBJ whole genome shotgun (WGS) entry which is preliminary data.</text>
</comment>
<dbReference type="Gene3D" id="1.10.575.10">
    <property type="entry name" value="P1 Nuclease"/>
    <property type="match status" value="1"/>
</dbReference>
<keyword evidence="4" id="KW-0378">Hydrolase</keyword>
<organism evidence="7 8">
    <name type="scientific">Anditalea andensis</name>
    <dbReference type="NCBI Taxonomy" id="1048983"/>
    <lineage>
        <taxon>Bacteria</taxon>
        <taxon>Pseudomonadati</taxon>
        <taxon>Bacteroidota</taxon>
        <taxon>Cytophagia</taxon>
        <taxon>Cytophagales</taxon>
        <taxon>Cytophagaceae</taxon>
        <taxon>Anditalea</taxon>
    </lineage>
</organism>
<protein>
    <submittedName>
        <fullName evidence="7">S1/P1 Nuclease</fullName>
    </submittedName>
</protein>
<dbReference type="PANTHER" id="PTHR33146">
    <property type="entry name" value="ENDONUCLEASE 4"/>
    <property type="match status" value="1"/>
</dbReference>
<dbReference type="OrthoDB" id="267579at2"/>
<sequence>MKKSITALFILMAFMSESFGWGQNGHRVVGQLAEWHINSKTKKQIERILGHESLPMVANWMDEIRSDKNYDHTATWHWVTVPDGESYEKSVQEETGDAYERLLIIINELKEGKLSEQQEREYLKMLVHIVGDLHQPLHVGRGDDKGGNDVKVNYFNQETNLHSVWDTKMIEGQNLSFSEIAQHLNRRANKNLVKEYQKATPIDWLKEAMALRPMVYDVPDNNRLSYEYNYKYYNLVEERLLAGGLRLAGILNDIYG</sequence>
<dbReference type="Pfam" id="PF02265">
    <property type="entry name" value="S1-P1_nuclease"/>
    <property type="match status" value="1"/>
</dbReference>
<evidence type="ECO:0000313" key="8">
    <source>
        <dbReference type="Proteomes" id="UP000027821"/>
    </source>
</evidence>
<keyword evidence="1" id="KW-0540">Nuclease</keyword>